<dbReference type="Gene3D" id="1.10.220.60">
    <property type="entry name" value="GRIP domain"/>
    <property type="match status" value="1"/>
</dbReference>
<evidence type="ECO:0000313" key="3">
    <source>
        <dbReference type="EMBL" id="TKR78136.1"/>
    </source>
</evidence>
<feature type="coiled-coil region" evidence="1">
    <location>
        <begin position="1"/>
        <end position="75"/>
    </location>
</feature>
<accession>A0A4U5N6B2</accession>
<dbReference type="AlphaFoldDB" id="A0A4U5N6B2"/>
<comment type="caution">
    <text evidence="3">The sequence shown here is derived from an EMBL/GenBank/DDBJ whole genome shotgun (WGS) entry which is preliminary data.</text>
</comment>
<dbReference type="EMBL" id="AZBU02000005">
    <property type="protein sequence ID" value="TKR78136.1"/>
    <property type="molecule type" value="Genomic_DNA"/>
</dbReference>
<dbReference type="Proteomes" id="UP000298663">
    <property type="component" value="Unassembled WGS sequence"/>
</dbReference>
<evidence type="ECO:0000259" key="2">
    <source>
        <dbReference type="PROSITE" id="PS50913"/>
    </source>
</evidence>
<dbReference type="PANTHER" id="PTHR19327:SF0">
    <property type="entry name" value="GOLGIN SUBFAMILY A MEMBER 4"/>
    <property type="match status" value="1"/>
</dbReference>
<feature type="coiled-coil region" evidence="1">
    <location>
        <begin position="331"/>
        <end position="395"/>
    </location>
</feature>
<evidence type="ECO:0000256" key="1">
    <source>
        <dbReference type="SAM" id="Coils"/>
    </source>
</evidence>
<gene>
    <name evidence="3" type="ORF">L596_018993</name>
</gene>
<dbReference type="SUPFAM" id="SSF101283">
    <property type="entry name" value="GRIP domain"/>
    <property type="match status" value="1"/>
</dbReference>
<sequence>MEKLRDEKKELVTKLEAEVAEKEKLASSGDGAKVKRLHELLEKCKESISANKDKISQLTAEKERLQANLIGVNDDNEITQLAVERVTAEWKGRVDRLEEEWTKRLSDCEEKAAISIATSKAEMHLALEHKDSDIETWMNKCHQLEKADADSNGRWQAKVNSLTAAIAALETEKSDMVEKLSQAKQEGAVREEEMKRRQKLEENFKKTREADAAAANEKMESEIRRVEDEWRLKLKELEEQMQLAIEEREMVKVAALAQQDRKNDEMEVINTQLNEEKIKLQAQLEEIHEKNRRQMQELSSSIETNSTRHKEEISQLNESHQEIVGNMKLAIDSKQAEIDKLLVELESKGAEKIPDGQLEEVSQLVEKLRVKENEVEDLTKKIEDLEKSISAARASFEEDLESEKADGDKRVEEFKSKAEKKIGKMKRQCETDIQAAKAELLLELDEKRSELATKQEEIHQFNLSIALFDTQANELKQLRLDYDKLQASVKEHASLQEQFTVLEKQLSETLDQLREKNEQLKSGVAERNGLHADLVALKQIIDDCETEKQAEIKKAQVKADLDRQRMVRDLQREIKKLYQDLNEKTAALDDANSRLRDLENNSLEKVETVPLNQAQRVSSIEDGPMVEAVDQEELQNLRDRLCQYQKEMAELREKLSREVVKHGNDGRKSPYSAAVATTVATMDMHNMNRQSTATSLPNHCDPSNLSFAEPTEAEYLRNVLYRYMSERETLGKESVTLAKVIGTVAKFSREQLDAVVLKEQARSQGWGGTVQALGQSVLSHASNGHGLS</sequence>
<keyword evidence="1" id="KW-0175">Coiled coil</keyword>
<reference evidence="3 4" key="1">
    <citation type="journal article" date="2015" name="Genome Biol.">
        <title>Comparative genomics of Steinernema reveals deeply conserved gene regulatory networks.</title>
        <authorList>
            <person name="Dillman A.R."/>
            <person name="Macchietto M."/>
            <person name="Porter C.F."/>
            <person name="Rogers A."/>
            <person name="Williams B."/>
            <person name="Antoshechkin I."/>
            <person name="Lee M.M."/>
            <person name="Goodwin Z."/>
            <person name="Lu X."/>
            <person name="Lewis E.E."/>
            <person name="Goodrich-Blair H."/>
            <person name="Stock S.P."/>
            <person name="Adams B.J."/>
            <person name="Sternberg P.W."/>
            <person name="Mortazavi A."/>
        </authorList>
    </citation>
    <scope>NUCLEOTIDE SEQUENCE [LARGE SCALE GENOMIC DNA]</scope>
    <source>
        <strain evidence="3 4">ALL</strain>
    </source>
</reference>
<feature type="domain" description="GRIP" evidence="2">
    <location>
        <begin position="706"/>
        <end position="758"/>
    </location>
</feature>
<feature type="coiled-coil region" evidence="1">
    <location>
        <begin position="152"/>
        <end position="297"/>
    </location>
</feature>
<dbReference type="InterPro" id="IPR000237">
    <property type="entry name" value="GRIP_dom"/>
</dbReference>
<dbReference type="PROSITE" id="PS50913">
    <property type="entry name" value="GRIP"/>
    <property type="match status" value="1"/>
</dbReference>
<dbReference type="Pfam" id="PF01465">
    <property type="entry name" value="GRIP"/>
    <property type="match status" value="1"/>
</dbReference>
<feature type="coiled-coil region" evidence="1">
    <location>
        <begin position="567"/>
        <end position="608"/>
    </location>
</feature>
<dbReference type="STRING" id="34508.A0A4U5N6B2"/>
<dbReference type="GO" id="GO:0005794">
    <property type="term" value="C:Golgi apparatus"/>
    <property type="evidence" value="ECO:0007669"/>
    <property type="project" value="TreeGrafter"/>
</dbReference>
<dbReference type="GO" id="GO:0048193">
    <property type="term" value="P:Golgi vesicle transport"/>
    <property type="evidence" value="ECO:0007669"/>
    <property type="project" value="TreeGrafter"/>
</dbReference>
<name>A0A4U5N6B2_STECR</name>
<dbReference type="SMART" id="SM00755">
    <property type="entry name" value="Grip"/>
    <property type="match status" value="1"/>
</dbReference>
<dbReference type="GO" id="GO:0031267">
    <property type="term" value="F:small GTPase binding"/>
    <property type="evidence" value="ECO:0007669"/>
    <property type="project" value="TreeGrafter"/>
</dbReference>
<feature type="coiled-coil region" evidence="1">
    <location>
        <begin position="437"/>
        <end position="523"/>
    </location>
</feature>
<evidence type="ECO:0000313" key="4">
    <source>
        <dbReference type="Proteomes" id="UP000298663"/>
    </source>
</evidence>
<keyword evidence="4" id="KW-1185">Reference proteome</keyword>
<dbReference type="PANTHER" id="PTHR19327">
    <property type="entry name" value="GOLGIN"/>
    <property type="match status" value="1"/>
</dbReference>
<proteinExistence type="predicted"/>
<reference evidence="3 4" key="2">
    <citation type="journal article" date="2019" name="G3 (Bethesda)">
        <title>Hybrid Assembly of the Genome of the Entomopathogenic Nematode Steinernema carpocapsae Identifies the X-Chromosome.</title>
        <authorList>
            <person name="Serra L."/>
            <person name="Macchietto M."/>
            <person name="Macias-Munoz A."/>
            <person name="McGill C.J."/>
            <person name="Rodriguez I.M."/>
            <person name="Rodriguez B."/>
            <person name="Murad R."/>
            <person name="Mortazavi A."/>
        </authorList>
    </citation>
    <scope>NUCLEOTIDE SEQUENCE [LARGE SCALE GENOMIC DNA]</scope>
    <source>
        <strain evidence="3 4">ALL</strain>
    </source>
</reference>
<organism evidence="3 4">
    <name type="scientific">Steinernema carpocapsae</name>
    <name type="common">Entomopathogenic nematode</name>
    <dbReference type="NCBI Taxonomy" id="34508"/>
    <lineage>
        <taxon>Eukaryota</taxon>
        <taxon>Metazoa</taxon>
        <taxon>Ecdysozoa</taxon>
        <taxon>Nematoda</taxon>
        <taxon>Chromadorea</taxon>
        <taxon>Rhabditida</taxon>
        <taxon>Tylenchina</taxon>
        <taxon>Panagrolaimomorpha</taxon>
        <taxon>Strongyloidoidea</taxon>
        <taxon>Steinernematidae</taxon>
        <taxon>Steinernema</taxon>
    </lineage>
</organism>
<dbReference type="OrthoDB" id="5322683at2759"/>
<protein>
    <recommendedName>
        <fullName evidence="2">GRIP domain-containing protein</fullName>
    </recommendedName>
</protein>